<keyword evidence="2" id="KW-1185">Reference proteome</keyword>
<sequence length="359" mass="38798">MSRLDAIRGSSLPVAHNARAIAALAANPACDRRAVLDGAGIDKSTIVEHLGFPARFGQSPFAITRTREFKAIVKADEGAHVLRLLRELLDLPVKEAEYHDVGHASGQEARHRHTMDVLGAAAPETATLVDHPLVKLGVAGYEVYLEPDVIAFQADHRLHVVAIKSFPIIDGQADPGKVSAAAREAAVYVHAMRELFGLDPERVSHDVILICPKDFMNFPTACLVDVRLQLEALKRQLARLARIDTILDRLPPDLSLDLRLAGETPTRPAAELGAALSAIPARYAPECLAACEMAYFCRDEARACGSLEALGRSVRDDLGGIESLDMAIELMGGENVPTEHAAIAERLGFVRRILDEAVA</sequence>
<dbReference type="OrthoDB" id="3366489at2"/>
<accession>A0A5M3XQ30</accession>
<dbReference type="RefSeq" id="WP_155347802.1">
    <property type="nucleotide sequence ID" value="NZ_BAAAHM010000038.1"/>
</dbReference>
<comment type="caution">
    <text evidence="1">The sequence shown here is derived from an EMBL/GenBank/DDBJ whole genome shotgun (WGS) entry which is preliminary data.</text>
</comment>
<evidence type="ECO:0000313" key="1">
    <source>
        <dbReference type="EMBL" id="GES22856.1"/>
    </source>
</evidence>
<protein>
    <recommendedName>
        <fullName evidence="3">Secreted protein</fullName>
    </recommendedName>
</protein>
<evidence type="ECO:0000313" key="2">
    <source>
        <dbReference type="Proteomes" id="UP000377595"/>
    </source>
</evidence>
<dbReference type="AlphaFoldDB" id="A0A5M3XQ30"/>
<reference evidence="1 2" key="1">
    <citation type="submission" date="2019-10" db="EMBL/GenBank/DDBJ databases">
        <title>Whole genome shotgun sequence of Acrocarpospora pleiomorpha NBRC 16267.</title>
        <authorList>
            <person name="Ichikawa N."/>
            <person name="Kimura A."/>
            <person name="Kitahashi Y."/>
            <person name="Komaki H."/>
            <person name="Oguchi A."/>
        </authorList>
    </citation>
    <scope>NUCLEOTIDE SEQUENCE [LARGE SCALE GENOMIC DNA]</scope>
    <source>
        <strain evidence="1 2">NBRC 16267</strain>
    </source>
</reference>
<evidence type="ECO:0008006" key="3">
    <source>
        <dbReference type="Google" id="ProtNLM"/>
    </source>
</evidence>
<dbReference type="EMBL" id="BLAF01000035">
    <property type="protein sequence ID" value="GES22856.1"/>
    <property type="molecule type" value="Genomic_DNA"/>
</dbReference>
<proteinExistence type="predicted"/>
<gene>
    <name evidence="1" type="ORF">Aple_057550</name>
</gene>
<organism evidence="1 2">
    <name type="scientific">Acrocarpospora pleiomorpha</name>
    <dbReference type="NCBI Taxonomy" id="90975"/>
    <lineage>
        <taxon>Bacteria</taxon>
        <taxon>Bacillati</taxon>
        <taxon>Actinomycetota</taxon>
        <taxon>Actinomycetes</taxon>
        <taxon>Streptosporangiales</taxon>
        <taxon>Streptosporangiaceae</taxon>
        <taxon>Acrocarpospora</taxon>
    </lineage>
</organism>
<dbReference type="Proteomes" id="UP000377595">
    <property type="component" value="Unassembled WGS sequence"/>
</dbReference>
<name>A0A5M3XQ30_9ACTN</name>